<evidence type="ECO:0000256" key="2">
    <source>
        <dbReference type="RuleBase" id="RU003616"/>
    </source>
</evidence>
<dbReference type="CDD" id="cd06464">
    <property type="entry name" value="ACD_sHsps-like"/>
    <property type="match status" value="1"/>
</dbReference>
<dbReference type="PANTHER" id="PTHR11527">
    <property type="entry name" value="HEAT-SHOCK PROTEIN 20 FAMILY MEMBER"/>
    <property type="match status" value="1"/>
</dbReference>
<comment type="similarity">
    <text evidence="1 2">Belongs to the small heat shock protein (HSP20) family.</text>
</comment>
<dbReference type="PROSITE" id="PS01031">
    <property type="entry name" value="SHSP"/>
    <property type="match status" value="1"/>
</dbReference>
<keyword evidence="4" id="KW-0346">Stress response</keyword>
<evidence type="ECO:0000313" key="5">
    <source>
        <dbReference type="Proteomes" id="UP000006177"/>
    </source>
</evidence>
<dbReference type="Proteomes" id="UP000006177">
    <property type="component" value="Chromosome"/>
</dbReference>
<dbReference type="AlphaFoldDB" id="J9ZCR1"/>
<evidence type="ECO:0000256" key="1">
    <source>
        <dbReference type="PROSITE-ProRule" id="PRU00285"/>
    </source>
</evidence>
<evidence type="ECO:0000313" key="4">
    <source>
        <dbReference type="EMBL" id="AFS54405.1"/>
    </source>
</evidence>
<dbReference type="Pfam" id="PF00011">
    <property type="entry name" value="HSP20"/>
    <property type="match status" value="1"/>
</dbReference>
<dbReference type="HOGENOM" id="CLU_046737_12_0_0"/>
<dbReference type="InterPro" id="IPR031107">
    <property type="entry name" value="Small_HSP"/>
</dbReference>
<dbReference type="SUPFAM" id="SSF49764">
    <property type="entry name" value="HSP20-like chaperones"/>
    <property type="match status" value="1"/>
</dbReference>
<dbReference type="KEGG" id="lfi:LFML04_2213"/>
<reference evidence="4 5" key="1">
    <citation type="journal article" date="2011" name="J. Microbiol.">
        <title>Complete genome of Leptospirillum ferriphilum ML-04 provides insight into its physiology and environmental adaptation.</title>
        <authorList>
            <person name="Mi S."/>
            <person name="Song J."/>
            <person name="Lin J."/>
            <person name="Che Y."/>
            <person name="Zheng H."/>
            <person name="Lin J."/>
        </authorList>
    </citation>
    <scope>NUCLEOTIDE SEQUENCE [LARGE SCALE GENOMIC DNA]</scope>
    <source>
        <strain evidence="4 5">ML-04</strain>
    </source>
</reference>
<dbReference type="STRING" id="1048260.LFML04_2213"/>
<accession>J9ZCR1</accession>
<dbReference type="PATRIC" id="fig|1048260.3.peg.2411"/>
<protein>
    <submittedName>
        <fullName evidence="4">Small heat shock protein,HSP20</fullName>
    </submittedName>
</protein>
<dbReference type="InterPro" id="IPR008978">
    <property type="entry name" value="HSP20-like_chaperone"/>
</dbReference>
<name>J9ZCR1_LEPFM</name>
<organism evidence="4 5">
    <name type="scientific">Leptospirillum ferriphilum (strain ML-04)</name>
    <dbReference type="NCBI Taxonomy" id="1048260"/>
    <lineage>
        <taxon>Bacteria</taxon>
        <taxon>Pseudomonadati</taxon>
        <taxon>Nitrospirota</taxon>
        <taxon>Nitrospiria</taxon>
        <taxon>Nitrospirales</taxon>
        <taxon>Nitrospiraceae</taxon>
        <taxon>Leptospirillum</taxon>
    </lineage>
</organism>
<evidence type="ECO:0000259" key="3">
    <source>
        <dbReference type="PROSITE" id="PS01031"/>
    </source>
</evidence>
<dbReference type="Gene3D" id="2.60.40.790">
    <property type="match status" value="1"/>
</dbReference>
<sequence>MKKQKTIAGFKEDGEMTSLLRWDPVRELEDLGRRLTPVFARLPQETRTDERQAMTAVDWAPVVDIAEDGEAYHVTVELPEIRKEDVKVSIENGILAISGERKKISEEKNGKRYHRMERLYGSFLRSFSLPDDADPQRVTATMKDGVLHVKIEKLAETKPRSVEIEVG</sequence>
<dbReference type="EMBL" id="CP002919">
    <property type="protein sequence ID" value="AFS54405.1"/>
    <property type="molecule type" value="Genomic_DNA"/>
</dbReference>
<dbReference type="InterPro" id="IPR002068">
    <property type="entry name" value="A-crystallin/Hsp20_dom"/>
</dbReference>
<gene>
    <name evidence="4" type="ordered locus">LFML04_2213</name>
</gene>
<feature type="domain" description="SHSP" evidence="3">
    <location>
        <begin position="54"/>
        <end position="167"/>
    </location>
</feature>
<proteinExistence type="inferred from homology"/>